<dbReference type="Proteomes" id="UP000507470">
    <property type="component" value="Unassembled WGS sequence"/>
</dbReference>
<keyword evidence="2" id="KW-1185">Reference proteome</keyword>
<accession>A0A6J8A380</accession>
<evidence type="ECO:0000313" key="1">
    <source>
        <dbReference type="EMBL" id="CAC5360470.1"/>
    </source>
</evidence>
<sequence length="231" mass="27183">MFNAYYRIKSKLRFEIEIQHVYDNPIFCNPNIKLNGKMLLFEKFIHSGLIQIIDICYEFIPGFFTSGSIVEIIQHNFPDEKSHEIKTAYDKILRCIPDTWKILQKTINPLNTERVPKLRICLKNDREVPFLGEVTKFFYKLLLSEMFETSTAEKHWAEKYPSINFTQLYSVTNQNDLSPDCHCLNYRIAHRSILTLEKLFKFGQVDIDTCKACGRYTENLLHLLSEVDPDT</sequence>
<dbReference type="OrthoDB" id="10072093at2759"/>
<dbReference type="AlphaFoldDB" id="A0A6J8A380"/>
<proteinExistence type="predicted"/>
<evidence type="ECO:0000313" key="2">
    <source>
        <dbReference type="Proteomes" id="UP000507470"/>
    </source>
</evidence>
<gene>
    <name evidence="1" type="ORF">MCOR_2948</name>
</gene>
<protein>
    <submittedName>
        <fullName evidence="1">Uncharacterized protein</fullName>
    </submittedName>
</protein>
<reference evidence="1 2" key="1">
    <citation type="submission" date="2020-06" db="EMBL/GenBank/DDBJ databases">
        <authorList>
            <person name="Li R."/>
            <person name="Bekaert M."/>
        </authorList>
    </citation>
    <scope>NUCLEOTIDE SEQUENCE [LARGE SCALE GENOMIC DNA]</scope>
    <source>
        <strain evidence="2">wild</strain>
    </source>
</reference>
<name>A0A6J8A380_MYTCO</name>
<dbReference type="EMBL" id="CACVKT020000566">
    <property type="protein sequence ID" value="CAC5360470.1"/>
    <property type="molecule type" value="Genomic_DNA"/>
</dbReference>
<organism evidence="1 2">
    <name type="scientific">Mytilus coruscus</name>
    <name type="common">Sea mussel</name>
    <dbReference type="NCBI Taxonomy" id="42192"/>
    <lineage>
        <taxon>Eukaryota</taxon>
        <taxon>Metazoa</taxon>
        <taxon>Spiralia</taxon>
        <taxon>Lophotrochozoa</taxon>
        <taxon>Mollusca</taxon>
        <taxon>Bivalvia</taxon>
        <taxon>Autobranchia</taxon>
        <taxon>Pteriomorphia</taxon>
        <taxon>Mytilida</taxon>
        <taxon>Mytiloidea</taxon>
        <taxon>Mytilidae</taxon>
        <taxon>Mytilinae</taxon>
        <taxon>Mytilus</taxon>
    </lineage>
</organism>